<evidence type="ECO:0000256" key="3">
    <source>
        <dbReference type="ARBA" id="ARBA00023002"/>
    </source>
</evidence>
<name>A0A392MB63_9FABA</name>
<keyword evidence="4" id="KW-0520">NAD</keyword>
<dbReference type="PANTHER" id="PTHR43866">
    <property type="entry name" value="MALONATE-SEMIALDEHYDE DEHYDROGENASE"/>
    <property type="match status" value="1"/>
</dbReference>
<dbReference type="InterPro" id="IPR015590">
    <property type="entry name" value="Aldehyde_DH_dom"/>
</dbReference>
<evidence type="ECO:0000313" key="6">
    <source>
        <dbReference type="EMBL" id="MCH84345.1"/>
    </source>
</evidence>
<reference evidence="6 7" key="1">
    <citation type="journal article" date="2018" name="Front. Plant Sci.">
        <title>Red Clover (Trifolium pratense) and Zigzag Clover (T. medium) - A Picture of Genomic Similarities and Differences.</title>
        <authorList>
            <person name="Dluhosova J."/>
            <person name="Istvanek J."/>
            <person name="Nedelnik J."/>
            <person name="Repkova J."/>
        </authorList>
    </citation>
    <scope>NUCLEOTIDE SEQUENCE [LARGE SCALE GENOMIC DNA]</scope>
    <source>
        <strain evidence="7">cv. 10/8</strain>
        <tissue evidence="6">Leaf</tissue>
    </source>
</reference>
<keyword evidence="7" id="KW-1185">Reference proteome</keyword>
<dbReference type="InterPro" id="IPR016162">
    <property type="entry name" value="Ald_DH_N"/>
</dbReference>
<feature type="domain" description="Aldehyde dehydrogenase" evidence="5">
    <location>
        <begin position="1"/>
        <end position="69"/>
    </location>
</feature>
<dbReference type="Proteomes" id="UP000265520">
    <property type="component" value="Unassembled WGS sequence"/>
</dbReference>
<dbReference type="AlphaFoldDB" id="A0A392MB63"/>
<evidence type="ECO:0000256" key="1">
    <source>
        <dbReference type="ARBA" id="ARBA00009986"/>
    </source>
</evidence>
<dbReference type="PROSITE" id="PS00070">
    <property type="entry name" value="ALDEHYDE_DEHYDR_CYS"/>
    <property type="match status" value="1"/>
</dbReference>
<keyword evidence="3" id="KW-0560">Oxidoreductase</keyword>
<dbReference type="SUPFAM" id="SSF53720">
    <property type="entry name" value="ALDH-like"/>
    <property type="match status" value="1"/>
</dbReference>
<gene>
    <name evidence="6" type="ORF">A2U01_0005177</name>
</gene>
<dbReference type="PANTHER" id="PTHR43866:SF3">
    <property type="entry name" value="METHYLMALONATE-SEMIALDEHYDE DEHYDROGENASE [ACYLATING], MITOCHONDRIAL"/>
    <property type="match status" value="1"/>
</dbReference>
<dbReference type="Gene3D" id="3.40.605.10">
    <property type="entry name" value="Aldehyde Dehydrogenase, Chain A, domain 1"/>
    <property type="match status" value="1"/>
</dbReference>
<comment type="caution">
    <text evidence="6">The sequence shown here is derived from an EMBL/GenBank/DDBJ whole genome shotgun (WGS) entry which is preliminary data.</text>
</comment>
<dbReference type="GO" id="GO:0004491">
    <property type="term" value="F:methylmalonate-semialdehyde dehydrogenase (acylating, NAD) activity"/>
    <property type="evidence" value="ECO:0007669"/>
    <property type="project" value="UniProtKB-EC"/>
</dbReference>
<dbReference type="EMBL" id="LXQA010006674">
    <property type="protein sequence ID" value="MCH84345.1"/>
    <property type="molecule type" value="Genomic_DNA"/>
</dbReference>
<comment type="similarity">
    <text evidence="1">Belongs to the aldehyde dehydrogenase family.</text>
</comment>
<organism evidence="6 7">
    <name type="scientific">Trifolium medium</name>
    <dbReference type="NCBI Taxonomy" id="97028"/>
    <lineage>
        <taxon>Eukaryota</taxon>
        <taxon>Viridiplantae</taxon>
        <taxon>Streptophyta</taxon>
        <taxon>Embryophyta</taxon>
        <taxon>Tracheophyta</taxon>
        <taxon>Spermatophyta</taxon>
        <taxon>Magnoliopsida</taxon>
        <taxon>eudicotyledons</taxon>
        <taxon>Gunneridae</taxon>
        <taxon>Pentapetalae</taxon>
        <taxon>rosids</taxon>
        <taxon>fabids</taxon>
        <taxon>Fabales</taxon>
        <taxon>Fabaceae</taxon>
        <taxon>Papilionoideae</taxon>
        <taxon>50 kb inversion clade</taxon>
        <taxon>NPAAA clade</taxon>
        <taxon>Hologalegina</taxon>
        <taxon>IRL clade</taxon>
        <taxon>Trifolieae</taxon>
        <taxon>Trifolium</taxon>
    </lineage>
</organism>
<evidence type="ECO:0000256" key="4">
    <source>
        <dbReference type="ARBA" id="ARBA00023027"/>
    </source>
</evidence>
<dbReference type="GO" id="GO:0006574">
    <property type="term" value="P:L-valine catabolic process"/>
    <property type="evidence" value="ECO:0007669"/>
    <property type="project" value="TreeGrafter"/>
</dbReference>
<accession>A0A392MB63</accession>
<dbReference type="GO" id="GO:0006210">
    <property type="term" value="P:thymine catabolic process"/>
    <property type="evidence" value="ECO:0007669"/>
    <property type="project" value="TreeGrafter"/>
</dbReference>
<proteinExistence type="inferred from homology"/>
<dbReference type="InterPro" id="IPR016163">
    <property type="entry name" value="Ald_DH_C"/>
</dbReference>
<dbReference type="InterPro" id="IPR016160">
    <property type="entry name" value="Ald_DH_CS_CYS"/>
</dbReference>
<evidence type="ECO:0000256" key="2">
    <source>
        <dbReference type="ARBA" id="ARBA00013048"/>
    </source>
</evidence>
<dbReference type="Pfam" id="PF00171">
    <property type="entry name" value="Aldedh"/>
    <property type="match status" value="1"/>
</dbReference>
<dbReference type="GO" id="GO:0005739">
    <property type="term" value="C:mitochondrion"/>
    <property type="evidence" value="ECO:0007669"/>
    <property type="project" value="TreeGrafter"/>
</dbReference>
<evidence type="ECO:0000259" key="5">
    <source>
        <dbReference type="Pfam" id="PF00171"/>
    </source>
</evidence>
<dbReference type="InterPro" id="IPR010061">
    <property type="entry name" value="MeMal-semiAld_DH"/>
</dbReference>
<dbReference type="EC" id="1.2.1.27" evidence="2"/>
<dbReference type="InterPro" id="IPR016161">
    <property type="entry name" value="Ald_DH/histidinol_DH"/>
</dbReference>
<sequence length="83" mass="8519">MSFVGSNVAGMHLYSRAATKGKRVQSNTGAKNHAIVMPGANVDFTINALVAGGFGAAGQRCMALSTVIFVGGSQHGISYSILF</sequence>
<protein>
    <recommendedName>
        <fullName evidence="2">methylmalonate-semialdehyde dehydrogenase (CoA acylating)</fullName>
        <ecNumber evidence="2">1.2.1.27</ecNumber>
    </recommendedName>
</protein>
<evidence type="ECO:0000313" key="7">
    <source>
        <dbReference type="Proteomes" id="UP000265520"/>
    </source>
</evidence>
<dbReference type="Gene3D" id="3.40.309.10">
    <property type="entry name" value="Aldehyde Dehydrogenase, Chain A, domain 2"/>
    <property type="match status" value="1"/>
</dbReference>